<dbReference type="EMBL" id="JANVFS010000012">
    <property type="protein sequence ID" value="KAJ4484415.1"/>
    <property type="molecule type" value="Genomic_DNA"/>
</dbReference>
<protein>
    <recommendedName>
        <fullName evidence="5">Extracellular membrane protein CFEM domain-containing protein</fullName>
    </recommendedName>
</protein>
<evidence type="ECO:0000256" key="1">
    <source>
        <dbReference type="SAM" id="Phobius"/>
    </source>
</evidence>
<gene>
    <name evidence="3" type="ORF">C8J55DRAFT_510542</name>
</gene>
<comment type="caution">
    <text evidence="3">The sequence shown here is derived from an EMBL/GenBank/DDBJ whole genome shotgun (WGS) entry which is preliminary data.</text>
</comment>
<sequence length="213" mass="22535">MLNRTFFLFCGIASFAQIARGLPKGGPLEVLNSRQTDPNIPTQCQSICDPIVSLIDTGCTPQECCTNAFVGNLTNCFECVGNITQTTNYSLPQSDIDGLVEECASEGLNITDTILPGQNPNRTLTTLAPSSTHVSLSSSFHQSTITTISLATPTFTQGTITSLSSFSTSSSVPTSSTTLVSASTSGAPTRYGFCWIVTICSLCITWALFVFSA</sequence>
<accession>A0A9W9ALI3</accession>
<evidence type="ECO:0008006" key="5">
    <source>
        <dbReference type="Google" id="ProtNLM"/>
    </source>
</evidence>
<keyword evidence="1" id="KW-1133">Transmembrane helix</keyword>
<organism evidence="3 4">
    <name type="scientific">Lentinula lateritia</name>
    <dbReference type="NCBI Taxonomy" id="40482"/>
    <lineage>
        <taxon>Eukaryota</taxon>
        <taxon>Fungi</taxon>
        <taxon>Dikarya</taxon>
        <taxon>Basidiomycota</taxon>
        <taxon>Agaricomycotina</taxon>
        <taxon>Agaricomycetes</taxon>
        <taxon>Agaricomycetidae</taxon>
        <taxon>Agaricales</taxon>
        <taxon>Marasmiineae</taxon>
        <taxon>Omphalotaceae</taxon>
        <taxon>Lentinula</taxon>
    </lineage>
</organism>
<reference evidence="3" key="1">
    <citation type="submission" date="2022-08" db="EMBL/GenBank/DDBJ databases">
        <authorList>
            <consortium name="DOE Joint Genome Institute"/>
            <person name="Min B."/>
            <person name="Riley R."/>
            <person name="Sierra-Patev S."/>
            <person name="Naranjo-Ortiz M."/>
            <person name="Looney B."/>
            <person name="Konkel Z."/>
            <person name="Slot J.C."/>
            <person name="Sakamoto Y."/>
            <person name="Steenwyk J.L."/>
            <person name="Rokas A."/>
            <person name="Carro J."/>
            <person name="Camarero S."/>
            <person name="Ferreira P."/>
            <person name="Molpeceres G."/>
            <person name="Ruiz-Duenas F.J."/>
            <person name="Serrano A."/>
            <person name="Henrissat B."/>
            <person name="Drula E."/>
            <person name="Hughes K.W."/>
            <person name="Mata J.L."/>
            <person name="Ishikawa N.K."/>
            <person name="Vargas-Isla R."/>
            <person name="Ushijima S."/>
            <person name="Smith C.A."/>
            <person name="Ahrendt S."/>
            <person name="Andreopoulos W."/>
            <person name="He G."/>
            <person name="Labutti K."/>
            <person name="Lipzen A."/>
            <person name="Ng V."/>
            <person name="Sandor L."/>
            <person name="Barry K."/>
            <person name="Martinez A.T."/>
            <person name="Xiao Y."/>
            <person name="Gibbons J.G."/>
            <person name="Terashima K."/>
            <person name="Hibbett D.S."/>
            <person name="Grigoriev I.V."/>
        </authorList>
    </citation>
    <scope>NUCLEOTIDE SEQUENCE</scope>
    <source>
        <strain evidence="3">Sp2 HRB7682 ss15</strain>
    </source>
</reference>
<evidence type="ECO:0000313" key="4">
    <source>
        <dbReference type="Proteomes" id="UP001150238"/>
    </source>
</evidence>
<feature type="transmembrane region" description="Helical" evidence="1">
    <location>
        <begin position="190"/>
        <end position="211"/>
    </location>
</feature>
<feature type="chain" id="PRO_5040983688" description="Extracellular membrane protein CFEM domain-containing protein" evidence="2">
    <location>
        <begin position="22"/>
        <end position="213"/>
    </location>
</feature>
<dbReference type="AlphaFoldDB" id="A0A9W9ALI3"/>
<proteinExistence type="predicted"/>
<keyword evidence="1" id="KW-0472">Membrane</keyword>
<name>A0A9W9ALI3_9AGAR</name>
<dbReference type="Proteomes" id="UP001150238">
    <property type="component" value="Unassembled WGS sequence"/>
</dbReference>
<feature type="signal peptide" evidence="2">
    <location>
        <begin position="1"/>
        <end position="21"/>
    </location>
</feature>
<evidence type="ECO:0000313" key="3">
    <source>
        <dbReference type="EMBL" id="KAJ4484415.1"/>
    </source>
</evidence>
<keyword evidence="2" id="KW-0732">Signal</keyword>
<evidence type="ECO:0000256" key="2">
    <source>
        <dbReference type="SAM" id="SignalP"/>
    </source>
</evidence>
<reference evidence="3" key="2">
    <citation type="journal article" date="2023" name="Proc. Natl. Acad. Sci. U.S.A.">
        <title>A global phylogenomic analysis of the shiitake genus Lentinula.</title>
        <authorList>
            <person name="Sierra-Patev S."/>
            <person name="Min B."/>
            <person name="Naranjo-Ortiz M."/>
            <person name="Looney B."/>
            <person name="Konkel Z."/>
            <person name="Slot J.C."/>
            <person name="Sakamoto Y."/>
            <person name="Steenwyk J.L."/>
            <person name="Rokas A."/>
            <person name="Carro J."/>
            <person name="Camarero S."/>
            <person name="Ferreira P."/>
            <person name="Molpeceres G."/>
            <person name="Ruiz-Duenas F.J."/>
            <person name="Serrano A."/>
            <person name="Henrissat B."/>
            <person name="Drula E."/>
            <person name="Hughes K.W."/>
            <person name="Mata J.L."/>
            <person name="Ishikawa N.K."/>
            <person name="Vargas-Isla R."/>
            <person name="Ushijima S."/>
            <person name="Smith C.A."/>
            <person name="Donoghue J."/>
            <person name="Ahrendt S."/>
            <person name="Andreopoulos W."/>
            <person name="He G."/>
            <person name="LaButti K."/>
            <person name="Lipzen A."/>
            <person name="Ng V."/>
            <person name="Riley R."/>
            <person name="Sandor L."/>
            <person name="Barry K."/>
            <person name="Martinez A.T."/>
            <person name="Xiao Y."/>
            <person name="Gibbons J.G."/>
            <person name="Terashima K."/>
            <person name="Grigoriev I.V."/>
            <person name="Hibbett D."/>
        </authorList>
    </citation>
    <scope>NUCLEOTIDE SEQUENCE</scope>
    <source>
        <strain evidence="3">Sp2 HRB7682 ss15</strain>
    </source>
</reference>
<keyword evidence="1" id="KW-0812">Transmembrane</keyword>